<dbReference type="AlphaFoldDB" id="A0A117N225"/>
<sequence length="76" mass="8399">MSTLDRTEAIRIAINDSAGGQKQSIASVDDFMKELERTRSGEWAISDEYLSYCLMVSSPIASTLSFFVTGSQRSNQ</sequence>
<reference evidence="1 2" key="1">
    <citation type="submission" date="2015-12" db="EMBL/GenBank/DDBJ databases">
        <title>Draft genome sequence of Mesorhizobium sp. UFLA 01-765, a multitolerant efficient symbiont and plant-growth promoting strain isolated from Zn-mining soil using Leucaena leucocephala as a trap plant.</title>
        <authorList>
            <person name="Rangel W.M."/>
            <person name="Thijs S."/>
            <person name="Longatti S.M."/>
            <person name="Moreira F.M."/>
            <person name="Weyens N."/>
            <person name="Vangronsveld J."/>
            <person name="Van Hamme J.D."/>
            <person name="Bottos E.M."/>
            <person name="Rineau F."/>
        </authorList>
    </citation>
    <scope>NUCLEOTIDE SEQUENCE [LARGE SCALE GENOMIC DNA]</scope>
    <source>
        <strain evidence="1 2">UFLA 01-765</strain>
    </source>
</reference>
<organism evidence="1 2">
    <name type="scientific">Rhizobium loti</name>
    <name type="common">Mesorhizobium loti</name>
    <dbReference type="NCBI Taxonomy" id="381"/>
    <lineage>
        <taxon>Bacteria</taxon>
        <taxon>Pseudomonadati</taxon>
        <taxon>Pseudomonadota</taxon>
        <taxon>Alphaproteobacteria</taxon>
        <taxon>Hyphomicrobiales</taxon>
        <taxon>Phyllobacteriaceae</taxon>
        <taxon>Mesorhizobium</taxon>
    </lineage>
</organism>
<name>A0A117N225_RHILI</name>
<protein>
    <submittedName>
        <fullName evidence="1">Uncharacterized protein</fullName>
    </submittedName>
</protein>
<dbReference type="OrthoDB" id="9807558at2"/>
<proteinExistence type="predicted"/>
<accession>A0A117N225</accession>
<gene>
    <name evidence="1" type="ORF">AU467_30230</name>
</gene>
<dbReference type="Proteomes" id="UP000053176">
    <property type="component" value="Unassembled WGS sequence"/>
</dbReference>
<dbReference type="EMBL" id="LPWA01000135">
    <property type="protein sequence ID" value="KUM24471.1"/>
    <property type="molecule type" value="Genomic_DNA"/>
</dbReference>
<evidence type="ECO:0000313" key="1">
    <source>
        <dbReference type="EMBL" id="KUM24471.1"/>
    </source>
</evidence>
<comment type="caution">
    <text evidence="1">The sequence shown here is derived from an EMBL/GenBank/DDBJ whole genome shotgun (WGS) entry which is preliminary data.</text>
</comment>
<evidence type="ECO:0000313" key="2">
    <source>
        <dbReference type="Proteomes" id="UP000053176"/>
    </source>
</evidence>